<dbReference type="GO" id="GO:0003677">
    <property type="term" value="F:DNA binding"/>
    <property type="evidence" value="ECO:0007669"/>
    <property type="project" value="UniProtKB-UniRule"/>
</dbReference>
<keyword evidence="10" id="KW-1185">Reference proteome</keyword>
<dbReference type="Pfam" id="PF05485">
    <property type="entry name" value="THAP"/>
    <property type="match status" value="1"/>
</dbReference>
<comment type="cofactor">
    <cofactor evidence="1">
        <name>a divalent metal cation</name>
        <dbReference type="ChEBI" id="CHEBI:60240"/>
    </cofactor>
</comment>
<proteinExistence type="predicted"/>
<dbReference type="InterPro" id="IPR027805">
    <property type="entry name" value="Transposase_HTH_dom"/>
</dbReference>
<dbReference type="SMART" id="SM00980">
    <property type="entry name" value="THAP"/>
    <property type="match status" value="2"/>
</dbReference>
<sequence>MPKFCLVLNCSHDTSKRKDLSFCRVPKIVTRQGEETEILSTERRRRWLTAISRDDLTDKILENDRVCGEHFHSGIAAPLWDKWNVDWVPSLKLGHEKLKVSEASVQQSQERVRRATERTKRMVEKDSENSQISLAKKRLKHNEAGHSVQNISFDVEMADIEDISENLPDNLRHAVTQTELSCNTVLSPEPIHQNLPSSDFDEAFFSGDDDKVKFYTGLPSFEILQTVFFFVASHVDRRRGVLTKFQEFCMVLVKLRLSVPHLDLAYRLKISTSSVSRILVTWITVMDIRLTPIIKWPSRDELYKTMPRCFLDAFGRKTTVIIDCFEIFIDRPSNLLARAQTFSNYKHHNTVKVLIGVTPQGTICFVSEAWGGRTSDKFLTEKCGILEKLLPGDMVLADRGFTVHESIWFRHADLNIPAFTKGKDQLDPVDVEKTRQIATLRIHVERIIGTLRQKYTILQQTLPTDYLACRSGESVPLIDRMLRRKDLSFCRVPKIVTRQGEETEILSTERRRRWLTAISRDDLTDKILENDRVCGEHFHSGIAAPLWDKWNVDWVPSLKLGHEKLKVSEASVQQSQERVRRATERTKRMVEKDSENSQISLAKKRLKHNEAGHSVQNISFDVEMADIEDISENLPDNLRHAVTQTELSCNTVLSPEPIHQNLPSSDFDEAFFSGDDDKVKFYTGLPSFEILQTVFFFVASHVDRRRGVLTKFQEFCMVLVKLRLSVPHLDLAYRLKISTSSVSRILVTWITVMDIRLTPIIKWPSRDELYKTMPRCFLDAFGRKTTVIIDCFEIFIDRPSNLLARAQTFSNYKHHNTVKVLIGVTPQGTICFVSEAWGGRTSDKFLTEKCGILEKLLPGDMVLADRGFTVHESIWFRHADLNIPAFTKGKDQLDPVDVEKTRQIATLRIHVERIIGTLRQKYTILQQTLPTDYLACRSGESVPLIDRMLRVCSALVNLCPPTIPFD</sequence>
<comment type="caution">
    <text evidence="9">The sequence shown here is derived from an EMBL/GenBank/DDBJ whole genome shotgun (WGS) entry which is preliminary data.</text>
</comment>
<keyword evidence="5 6" id="KW-0238">DNA-binding</keyword>
<organism evidence="9 10">
    <name type="scientific">Stylophora pistillata</name>
    <name type="common">Smooth cauliflower coral</name>
    <dbReference type="NCBI Taxonomy" id="50429"/>
    <lineage>
        <taxon>Eukaryota</taxon>
        <taxon>Metazoa</taxon>
        <taxon>Cnidaria</taxon>
        <taxon>Anthozoa</taxon>
        <taxon>Hexacorallia</taxon>
        <taxon>Scleractinia</taxon>
        <taxon>Astrocoeniina</taxon>
        <taxon>Pocilloporidae</taxon>
        <taxon>Stylophora</taxon>
    </lineage>
</organism>
<evidence type="ECO:0000256" key="3">
    <source>
        <dbReference type="ARBA" id="ARBA00022771"/>
    </source>
</evidence>
<dbReference type="OrthoDB" id="7331812at2759"/>
<evidence type="ECO:0000259" key="8">
    <source>
        <dbReference type="PROSITE" id="PS50950"/>
    </source>
</evidence>
<protein>
    <recommendedName>
        <fullName evidence="8">THAP-type domain-containing protein</fullName>
    </recommendedName>
</protein>
<feature type="coiled-coil region" evidence="7">
    <location>
        <begin position="98"/>
        <end position="125"/>
    </location>
</feature>
<dbReference type="PANTHER" id="PTHR23080:SF144">
    <property type="entry name" value="SPINDLE AND KINETOCHORE ASSOCIATED COMPLEX SUBUNIT 3"/>
    <property type="match status" value="1"/>
</dbReference>
<evidence type="ECO:0000313" key="10">
    <source>
        <dbReference type="Proteomes" id="UP000225706"/>
    </source>
</evidence>
<keyword evidence="7" id="KW-0175">Coiled coil</keyword>
<dbReference type="Pfam" id="PF13613">
    <property type="entry name" value="HTH_Tnp_4"/>
    <property type="match status" value="2"/>
</dbReference>
<dbReference type="PANTHER" id="PTHR23080">
    <property type="entry name" value="THAP DOMAIN PROTEIN"/>
    <property type="match status" value="1"/>
</dbReference>
<dbReference type="Proteomes" id="UP000225706">
    <property type="component" value="Unassembled WGS sequence"/>
</dbReference>
<dbReference type="GO" id="GO:0008270">
    <property type="term" value="F:zinc ion binding"/>
    <property type="evidence" value="ECO:0007669"/>
    <property type="project" value="UniProtKB-KW"/>
</dbReference>
<evidence type="ECO:0000256" key="5">
    <source>
        <dbReference type="ARBA" id="ARBA00023125"/>
    </source>
</evidence>
<gene>
    <name evidence="9" type="ORF">AWC38_SpisGene13448</name>
</gene>
<evidence type="ECO:0000256" key="1">
    <source>
        <dbReference type="ARBA" id="ARBA00001968"/>
    </source>
</evidence>
<accession>A0A2B4RUD0</accession>
<dbReference type="AlphaFoldDB" id="A0A2B4RUD0"/>
<dbReference type="PROSITE" id="PS50950">
    <property type="entry name" value="ZF_THAP"/>
    <property type="match status" value="1"/>
</dbReference>
<dbReference type="Pfam" id="PF13359">
    <property type="entry name" value="DDE_Tnp_4"/>
    <property type="match status" value="2"/>
</dbReference>
<evidence type="ECO:0000256" key="2">
    <source>
        <dbReference type="ARBA" id="ARBA00022723"/>
    </source>
</evidence>
<name>A0A2B4RUD0_STYPI</name>
<evidence type="ECO:0000313" key="9">
    <source>
        <dbReference type="EMBL" id="PFX22054.1"/>
    </source>
</evidence>
<dbReference type="SUPFAM" id="SSF57716">
    <property type="entry name" value="Glucocorticoid receptor-like (DNA-binding domain)"/>
    <property type="match status" value="2"/>
</dbReference>
<feature type="coiled-coil region" evidence="7">
    <location>
        <begin position="565"/>
        <end position="592"/>
    </location>
</feature>
<evidence type="ECO:0000256" key="7">
    <source>
        <dbReference type="SAM" id="Coils"/>
    </source>
</evidence>
<evidence type="ECO:0000256" key="4">
    <source>
        <dbReference type="ARBA" id="ARBA00022833"/>
    </source>
</evidence>
<feature type="domain" description="THAP-type" evidence="8">
    <location>
        <begin position="1"/>
        <end position="92"/>
    </location>
</feature>
<reference evidence="10" key="1">
    <citation type="journal article" date="2017" name="bioRxiv">
        <title>Comparative analysis of the genomes of Stylophora pistillata and Acropora digitifera provides evidence for extensive differences between species of corals.</title>
        <authorList>
            <person name="Voolstra C.R."/>
            <person name="Li Y."/>
            <person name="Liew Y.J."/>
            <person name="Baumgarten S."/>
            <person name="Zoccola D."/>
            <person name="Flot J.-F."/>
            <person name="Tambutte S."/>
            <person name="Allemand D."/>
            <person name="Aranda M."/>
        </authorList>
    </citation>
    <scope>NUCLEOTIDE SEQUENCE [LARGE SCALE GENOMIC DNA]</scope>
</reference>
<evidence type="ECO:0000256" key="6">
    <source>
        <dbReference type="PROSITE-ProRule" id="PRU00309"/>
    </source>
</evidence>
<keyword evidence="2" id="KW-0479">Metal-binding</keyword>
<keyword evidence="3 6" id="KW-0863">Zinc-finger</keyword>
<dbReference type="InterPro" id="IPR027806">
    <property type="entry name" value="HARBI1_dom"/>
</dbReference>
<keyword evidence="4" id="KW-0862">Zinc</keyword>
<dbReference type="EMBL" id="LSMT01000253">
    <property type="protein sequence ID" value="PFX22054.1"/>
    <property type="molecule type" value="Genomic_DNA"/>
</dbReference>
<dbReference type="InterPro" id="IPR006612">
    <property type="entry name" value="THAP_Znf"/>
</dbReference>